<proteinExistence type="inferred from homology"/>
<organism evidence="3 4">
    <name type="scientific">Orbilia ellipsospora</name>
    <dbReference type="NCBI Taxonomy" id="2528407"/>
    <lineage>
        <taxon>Eukaryota</taxon>
        <taxon>Fungi</taxon>
        <taxon>Dikarya</taxon>
        <taxon>Ascomycota</taxon>
        <taxon>Pezizomycotina</taxon>
        <taxon>Orbiliomycetes</taxon>
        <taxon>Orbiliales</taxon>
        <taxon>Orbiliaceae</taxon>
        <taxon>Orbilia</taxon>
    </lineage>
</organism>
<dbReference type="GO" id="GO:0000009">
    <property type="term" value="F:alpha-1,6-mannosyltransferase activity"/>
    <property type="evidence" value="ECO:0007669"/>
    <property type="project" value="InterPro"/>
</dbReference>
<keyword evidence="2" id="KW-0472">Membrane</keyword>
<comment type="similarity">
    <text evidence="1">Belongs to the glycosyltransferase 32 family.</text>
</comment>
<keyword evidence="2" id="KW-1133">Transmembrane helix</keyword>
<comment type="caution">
    <text evidence="3">The sequence shown here is derived from an EMBL/GenBank/DDBJ whole genome shotgun (WGS) entry which is preliminary data.</text>
</comment>
<dbReference type="AlphaFoldDB" id="A0AAV9WZ51"/>
<dbReference type="GO" id="GO:0000136">
    <property type="term" value="C:mannan polymerase complex"/>
    <property type="evidence" value="ECO:0007669"/>
    <property type="project" value="TreeGrafter"/>
</dbReference>
<reference evidence="3 4" key="1">
    <citation type="submission" date="2019-10" db="EMBL/GenBank/DDBJ databases">
        <authorList>
            <person name="Palmer J.M."/>
        </authorList>
    </citation>
    <scope>NUCLEOTIDE SEQUENCE [LARGE SCALE GENOMIC DNA]</scope>
    <source>
        <strain evidence="3 4">TWF694</strain>
    </source>
</reference>
<dbReference type="Pfam" id="PF04488">
    <property type="entry name" value="Gly_transf_sug"/>
    <property type="match status" value="1"/>
</dbReference>
<dbReference type="PANTHER" id="PTHR31834:SF1">
    <property type="entry name" value="INITIATION-SPECIFIC ALPHA-1,6-MANNOSYLTRANSFERASE"/>
    <property type="match status" value="1"/>
</dbReference>
<dbReference type="InterPro" id="IPR007577">
    <property type="entry name" value="GlycoTrfase_DXD_sugar-bd_CS"/>
</dbReference>
<dbReference type="PANTHER" id="PTHR31834">
    <property type="entry name" value="INITIATION-SPECIFIC ALPHA-1,6-MANNOSYLTRANSFERASE"/>
    <property type="match status" value="1"/>
</dbReference>
<evidence type="ECO:0000256" key="2">
    <source>
        <dbReference type="SAM" id="Phobius"/>
    </source>
</evidence>
<keyword evidence="2" id="KW-0812">Transmembrane</keyword>
<sequence length="356" mass="40695">MSSLGWLGRPQSVITILALVVLSTIAYHIHQVPHQNFISSLRIYQKPQPYFRDDPKISTMSNEEKKTNLLNLASKLSATEFPKHIYQTWKTIALGSNAAYNHQSSWFKKNPSHEYTLLTDKTAQQYVTENFATTDPYIVKLYNQVTQRILAADLLRYLIAFKSGGLYTDIDTECNVSIDDWMGKSISHMSKAGIKASDINVIVGMELDVLNKTRYPDNWIESAGFSQRIQFLQWSVYAKPGHEILRRMVTSVQEAMREDVEKTAAKRIADLRYTNVQILDKTGPFRWTRVIMEYVDQIEGRKVELEEYSGLHEAKKFGDVLFLPVNRWSPGVPHSDAGGRETSFLVHHFGGSWKGN</sequence>
<protein>
    <submittedName>
        <fullName evidence="3">Membrane-bound alpha-1,6- mannosyltransferase Initiation-specific</fullName>
    </submittedName>
</protein>
<evidence type="ECO:0000313" key="3">
    <source>
        <dbReference type="EMBL" id="KAK6529984.1"/>
    </source>
</evidence>
<gene>
    <name evidence="3" type="primary">OCH1_2</name>
    <name evidence="3" type="ORF">TWF694_003361</name>
</gene>
<dbReference type="EMBL" id="JAVHJO010000013">
    <property type="protein sequence ID" value="KAK6529984.1"/>
    <property type="molecule type" value="Genomic_DNA"/>
</dbReference>
<dbReference type="InterPro" id="IPR029044">
    <property type="entry name" value="Nucleotide-diphossugar_trans"/>
</dbReference>
<name>A0AAV9WZ51_9PEZI</name>
<dbReference type="InterPro" id="IPR039367">
    <property type="entry name" value="Och1-like"/>
</dbReference>
<keyword evidence="3" id="KW-0328">Glycosyltransferase</keyword>
<dbReference type="Gene3D" id="3.90.550.20">
    <property type="match status" value="1"/>
</dbReference>
<keyword evidence="3" id="KW-0808">Transferase</keyword>
<dbReference type="SUPFAM" id="SSF53448">
    <property type="entry name" value="Nucleotide-diphospho-sugar transferases"/>
    <property type="match status" value="1"/>
</dbReference>
<dbReference type="Proteomes" id="UP001365542">
    <property type="component" value="Unassembled WGS sequence"/>
</dbReference>
<keyword evidence="4" id="KW-1185">Reference proteome</keyword>
<feature type="transmembrane region" description="Helical" evidence="2">
    <location>
        <begin position="12"/>
        <end position="30"/>
    </location>
</feature>
<evidence type="ECO:0000256" key="1">
    <source>
        <dbReference type="ARBA" id="ARBA00009003"/>
    </source>
</evidence>
<accession>A0AAV9WZ51</accession>
<dbReference type="GO" id="GO:0006487">
    <property type="term" value="P:protein N-linked glycosylation"/>
    <property type="evidence" value="ECO:0007669"/>
    <property type="project" value="TreeGrafter"/>
</dbReference>
<evidence type="ECO:0000313" key="4">
    <source>
        <dbReference type="Proteomes" id="UP001365542"/>
    </source>
</evidence>